<dbReference type="Proteomes" id="UP001165652">
    <property type="component" value="Unassembled WGS sequence"/>
</dbReference>
<comment type="caution">
    <text evidence="4">The sequence shown here is derived from an EMBL/GenBank/DDBJ whole genome shotgun (WGS) entry which is preliminary data.</text>
</comment>
<evidence type="ECO:0000256" key="2">
    <source>
        <dbReference type="ARBA" id="ARBA00022801"/>
    </source>
</evidence>
<organism evidence="4 5">
    <name type="scientific">Rhodoplanes tepidamans</name>
    <name type="common">Rhodoplanes cryptolactis</name>
    <dbReference type="NCBI Taxonomy" id="200616"/>
    <lineage>
        <taxon>Bacteria</taxon>
        <taxon>Pseudomonadati</taxon>
        <taxon>Pseudomonadota</taxon>
        <taxon>Alphaproteobacteria</taxon>
        <taxon>Hyphomicrobiales</taxon>
        <taxon>Nitrobacteraceae</taxon>
        <taxon>Rhodoplanes</taxon>
    </lineage>
</organism>
<feature type="compositionally biased region" description="Basic and acidic residues" evidence="3">
    <location>
        <begin position="11"/>
        <end position="20"/>
    </location>
</feature>
<dbReference type="EMBL" id="JAQQLI010000010">
    <property type="protein sequence ID" value="MDC7785730.1"/>
    <property type="molecule type" value="Genomic_DNA"/>
</dbReference>
<proteinExistence type="inferred from homology"/>
<feature type="region of interest" description="Disordered" evidence="3">
    <location>
        <begin position="1"/>
        <end position="32"/>
    </location>
</feature>
<reference evidence="4" key="1">
    <citation type="journal article" date="2023" name="Microbiol Resour">
        <title>Genome Sequences of Rhodoplanes serenus and Two Thermotolerant Strains, Rhodoplanes tepidamans and 'Rhodoplanes cryptolactis,' Further Refine the Genus.</title>
        <authorList>
            <person name="Rayyan A.A."/>
            <person name="Kyndt J.A."/>
        </authorList>
    </citation>
    <scope>NUCLEOTIDE SEQUENCE</scope>
    <source>
        <strain evidence="4">DSM 9987</strain>
    </source>
</reference>
<dbReference type="GO" id="GO:0016787">
    <property type="term" value="F:hydrolase activity"/>
    <property type="evidence" value="ECO:0007669"/>
    <property type="project" value="UniProtKB-KW"/>
</dbReference>
<evidence type="ECO:0000313" key="5">
    <source>
        <dbReference type="Proteomes" id="UP001165652"/>
    </source>
</evidence>
<accession>A0ABT5J7V6</accession>
<dbReference type="Gene3D" id="3.40.50.1820">
    <property type="entry name" value="alpha/beta hydrolase"/>
    <property type="match status" value="1"/>
</dbReference>
<dbReference type="PANTHER" id="PTHR40841">
    <property type="entry name" value="SIDEROPHORE TRIACETYLFUSARININE C ESTERASE"/>
    <property type="match status" value="1"/>
</dbReference>
<keyword evidence="2 4" id="KW-0378">Hydrolase</keyword>
<sequence length="330" mass="35554">MTAFTGPAIVRPRDRVEDAAGKGTFSGPPPAALPHTEVRTLRPAGGLEHRIYVARPHGPPPSPDGYPLIVLTDANAAFATMVEAVGLRSRRPEVTGVVPAVVVGLGYPTDEPLDLVRRTFDYTPAPRGPLEMPPRPDGSLWPPVGGADRFLDFIGDDVLPAIGTEFPLDPAWRTLFGHSFGGLLTLYALFTRPGLFRTHVAASPSIWFADRVVEAHERAFVAALRPGADLRLLITMGGCEQEPTAVEIDGADAAVRADWKRRNRMIDNAREMAARLAPLAGRGLTAEYVEFPDEDHVSVVPAAISRAVTLALGRPLRGDREMPVGHRRGA</sequence>
<comment type="similarity">
    <text evidence="1">Belongs to the esterase D family.</text>
</comment>
<dbReference type="RefSeq" id="WP_272776578.1">
    <property type="nucleotide sequence ID" value="NZ_JAQQLI010000010.1"/>
</dbReference>
<dbReference type="InterPro" id="IPR000801">
    <property type="entry name" value="Esterase-like"/>
</dbReference>
<reference evidence="4" key="2">
    <citation type="submission" date="2023-02" db="EMBL/GenBank/DDBJ databases">
        <authorList>
            <person name="Rayyan A."/>
            <person name="Meyer T."/>
            <person name="Kyndt J.A."/>
        </authorList>
    </citation>
    <scope>NUCLEOTIDE SEQUENCE</scope>
    <source>
        <strain evidence="4">DSM 9987</strain>
    </source>
</reference>
<name>A0ABT5J7V6_RHOTP</name>
<dbReference type="Pfam" id="PF00756">
    <property type="entry name" value="Esterase"/>
    <property type="match status" value="1"/>
</dbReference>
<evidence type="ECO:0000313" key="4">
    <source>
        <dbReference type="EMBL" id="MDC7785730.1"/>
    </source>
</evidence>
<keyword evidence="5" id="KW-1185">Reference proteome</keyword>
<protein>
    <submittedName>
        <fullName evidence="4">Alpha/beta hydrolase-fold protein</fullName>
    </submittedName>
</protein>
<dbReference type="SUPFAM" id="SSF53474">
    <property type="entry name" value="alpha/beta-Hydrolases"/>
    <property type="match status" value="1"/>
</dbReference>
<dbReference type="InterPro" id="IPR052558">
    <property type="entry name" value="Siderophore_Hydrolase_D"/>
</dbReference>
<dbReference type="InterPro" id="IPR029058">
    <property type="entry name" value="AB_hydrolase_fold"/>
</dbReference>
<evidence type="ECO:0000256" key="3">
    <source>
        <dbReference type="SAM" id="MobiDB-lite"/>
    </source>
</evidence>
<gene>
    <name evidence="4" type="ORF">PQJ73_08555</name>
</gene>
<dbReference type="PANTHER" id="PTHR40841:SF2">
    <property type="entry name" value="SIDEROPHORE-DEGRADING ESTERASE (EUROFUNG)"/>
    <property type="match status" value="1"/>
</dbReference>
<evidence type="ECO:0000256" key="1">
    <source>
        <dbReference type="ARBA" id="ARBA00005622"/>
    </source>
</evidence>